<dbReference type="RefSeq" id="WP_126752323.1">
    <property type="nucleotide sequence ID" value="NZ_JBHUMT010000015.1"/>
</dbReference>
<name>A0A432YR61_9GAMM</name>
<dbReference type="GO" id="GO:0043527">
    <property type="term" value="C:tRNA methyltransferase complex"/>
    <property type="evidence" value="ECO:0007669"/>
    <property type="project" value="TreeGrafter"/>
</dbReference>
<evidence type="ECO:0000256" key="6">
    <source>
        <dbReference type="ARBA" id="ARBA00022691"/>
    </source>
</evidence>
<protein>
    <recommendedName>
        <fullName evidence="3">tRNA (guanine(46)-N(7))-methyltransferase</fullName>
        <ecNumber evidence="3">2.1.1.33</ecNumber>
    </recommendedName>
</protein>
<dbReference type="Pfam" id="PF02390">
    <property type="entry name" value="Methyltransf_4"/>
    <property type="match status" value="1"/>
</dbReference>
<dbReference type="SUPFAM" id="SSF53335">
    <property type="entry name" value="S-adenosyl-L-methionine-dependent methyltransferases"/>
    <property type="match status" value="1"/>
</dbReference>
<evidence type="ECO:0000313" key="9">
    <source>
        <dbReference type="Proteomes" id="UP000288361"/>
    </source>
</evidence>
<evidence type="ECO:0000256" key="3">
    <source>
        <dbReference type="ARBA" id="ARBA00011977"/>
    </source>
</evidence>
<comment type="catalytic activity">
    <reaction evidence="1">
        <text>guanosine(46) in tRNA + S-adenosyl-L-methionine = N(7)-methylguanosine(46) in tRNA + S-adenosyl-L-homocysteine</text>
        <dbReference type="Rhea" id="RHEA:42708"/>
        <dbReference type="Rhea" id="RHEA-COMP:10188"/>
        <dbReference type="Rhea" id="RHEA-COMP:10189"/>
        <dbReference type="ChEBI" id="CHEBI:57856"/>
        <dbReference type="ChEBI" id="CHEBI:59789"/>
        <dbReference type="ChEBI" id="CHEBI:74269"/>
        <dbReference type="ChEBI" id="CHEBI:74480"/>
        <dbReference type="EC" id="2.1.1.33"/>
    </reaction>
</comment>
<dbReference type="InterPro" id="IPR029063">
    <property type="entry name" value="SAM-dependent_MTases_sf"/>
</dbReference>
<evidence type="ECO:0000256" key="2">
    <source>
        <dbReference type="ARBA" id="ARBA00003015"/>
    </source>
</evidence>
<reference evidence="8 9" key="1">
    <citation type="journal article" date="2011" name="Front. Microbiol.">
        <title>Genomic signatures of strain selection and enhancement in Bacillus atrophaeus var. globigii, a historical biowarfare simulant.</title>
        <authorList>
            <person name="Gibbons H.S."/>
            <person name="Broomall S.M."/>
            <person name="McNew L.A."/>
            <person name="Daligault H."/>
            <person name="Chapman C."/>
            <person name="Bruce D."/>
            <person name="Karavis M."/>
            <person name="Krepps M."/>
            <person name="McGregor P.A."/>
            <person name="Hong C."/>
            <person name="Park K.H."/>
            <person name="Akmal A."/>
            <person name="Feldman A."/>
            <person name="Lin J.S."/>
            <person name="Chang W.E."/>
            <person name="Higgs B.W."/>
            <person name="Demirev P."/>
            <person name="Lindquist J."/>
            <person name="Liem A."/>
            <person name="Fochler E."/>
            <person name="Read T.D."/>
            <person name="Tapia R."/>
            <person name="Johnson S."/>
            <person name="Bishop-Lilly K.A."/>
            <person name="Detter C."/>
            <person name="Han C."/>
            <person name="Sozhamannan S."/>
            <person name="Rosenzweig C.N."/>
            <person name="Skowronski E.W."/>
        </authorList>
    </citation>
    <scope>NUCLEOTIDE SEQUENCE [LARGE SCALE GENOMIC DNA]</scope>
    <source>
        <strain evidence="8 9">TPS4-2</strain>
    </source>
</reference>
<evidence type="ECO:0000256" key="4">
    <source>
        <dbReference type="ARBA" id="ARBA00022603"/>
    </source>
</evidence>
<organism evidence="8 9">
    <name type="scientific">Idiomarina piscisalsi</name>
    <dbReference type="NCBI Taxonomy" id="1096243"/>
    <lineage>
        <taxon>Bacteria</taxon>
        <taxon>Pseudomonadati</taxon>
        <taxon>Pseudomonadota</taxon>
        <taxon>Gammaproteobacteria</taxon>
        <taxon>Alteromonadales</taxon>
        <taxon>Idiomarinaceae</taxon>
        <taxon>Idiomarina</taxon>
    </lineage>
</organism>
<dbReference type="AlphaFoldDB" id="A0A432YR61"/>
<accession>A0A432YR61</accession>
<dbReference type="Proteomes" id="UP000288361">
    <property type="component" value="Unassembled WGS sequence"/>
</dbReference>
<keyword evidence="4 8" id="KW-0489">Methyltransferase</keyword>
<dbReference type="InterPro" id="IPR003358">
    <property type="entry name" value="tRNA_(Gua-N-7)_MeTrfase_Trmb"/>
</dbReference>
<evidence type="ECO:0000256" key="1">
    <source>
        <dbReference type="ARBA" id="ARBA00000142"/>
    </source>
</evidence>
<evidence type="ECO:0000256" key="7">
    <source>
        <dbReference type="ARBA" id="ARBA00022694"/>
    </source>
</evidence>
<keyword evidence="6" id="KW-0949">S-adenosyl-L-methionine</keyword>
<gene>
    <name evidence="8" type="ORF">CWI73_08165</name>
</gene>
<proteinExistence type="predicted"/>
<evidence type="ECO:0000313" key="8">
    <source>
        <dbReference type="EMBL" id="RUO64130.1"/>
    </source>
</evidence>
<evidence type="ECO:0000256" key="5">
    <source>
        <dbReference type="ARBA" id="ARBA00022679"/>
    </source>
</evidence>
<sequence>MNEARPVSSNQHGPHEDTVGVVERHLNTVFKKPFQEHNLRAFEEINTQVEDWKGPVILDSCCGVGESTAKLAAQHPDAMVIGVDKSAHRLARHSHYQNNEKGQRYWVVRADLIDFWRLANQAGWELEKHCILYPNPWPKAAHLSRRWHGSPVWKDVVTLGGQLHMRSNWSLYLLEVTQALMVSGYQAQVSLVKSNEEVMTPFERKYKTSGQPLWQLDADLSKET</sequence>
<keyword evidence="7" id="KW-0819">tRNA processing</keyword>
<comment type="function">
    <text evidence="2">Catalyzes the formation of N(7)-methylguanine at position 46 (m7G46) in tRNA.</text>
</comment>
<dbReference type="PANTHER" id="PTHR23417:SF14">
    <property type="entry name" value="PENTACOTRIPEPTIDE-REPEAT REGION OF PRORP DOMAIN-CONTAINING PROTEIN"/>
    <property type="match status" value="1"/>
</dbReference>
<dbReference type="EMBL" id="PIQA01000006">
    <property type="protein sequence ID" value="RUO64130.1"/>
    <property type="molecule type" value="Genomic_DNA"/>
</dbReference>
<dbReference type="PROSITE" id="PS51625">
    <property type="entry name" value="SAM_MT_TRMB"/>
    <property type="match status" value="1"/>
</dbReference>
<dbReference type="EC" id="2.1.1.33" evidence="3"/>
<keyword evidence="5 8" id="KW-0808">Transferase</keyword>
<dbReference type="CDD" id="cd02440">
    <property type="entry name" value="AdoMet_MTases"/>
    <property type="match status" value="1"/>
</dbReference>
<dbReference type="GO" id="GO:0008176">
    <property type="term" value="F:tRNA (guanine(46)-N7)-methyltransferase activity"/>
    <property type="evidence" value="ECO:0007669"/>
    <property type="project" value="UniProtKB-EC"/>
</dbReference>
<dbReference type="PANTHER" id="PTHR23417">
    <property type="entry name" value="3-DEOXY-D-MANNO-OCTULOSONIC-ACID TRANSFERASE/TRNA GUANINE-N 7 - -METHYLTRANSFERASE"/>
    <property type="match status" value="1"/>
</dbReference>
<comment type="caution">
    <text evidence="8">The sequence shown here is derived from an EMBL/GenBank/DDBJ whole genome shotgun (WGS) entry which is preliminary data.</text>
</comment>
<dbReference type="Gene3D" id="3.40.50.150">
    <property type="entry name" value="Vaccinia Virus protein VP39"/>
    <property type="match status" value="1"/>
</dbReference>